<keyword evidence="2" id="KW-0732">Signal</keyword>
<comment type="caution">
    <text evidence="3">The sequence shown here is derived from an EMBL/GenBank/DDBJ whole genome shotgun (WGS) entry which is preliminary data.</text>
</comment>
<feature type="region of interest" description="Disordered" evidence="1">
    <location>
        <begin position="18"/>
        <end position="63"/>
    </location>
</feature>
<organism evidence="3 4">
    <name type="scientific">Sulfitobacter porphyrae</name>
    <dbReference type="NCBI Taxonomy" id="1246864"/>
    <lineage>
        <taxon>Bacteria</taxon>
        <taxon>Pseudomonadati</taxon>
        <taxon>Pseudomonadota</taxon>
        <taxon>Alphaproteobacteria</taxon>
        <taxon>Rhodobacterales</taxon>
        <taxon>Roseobacteraceae</taxon>
        <taxon>Sulfitobacter</taxon>
    </lineage>
</organism>
<feature type="compositionally biased region" description="Acidic residues" evidence="1">
    <location>
        <begin position="21"/>
        <end position="54"/>
    </location>
</feature>
<keyword evidence="4" id="KW-1185">Reference proteome</keyword>
<proteinExistence type="predicted"/>
<dbReference type="Proteomes" id="UP001596353">
    <property type="component" value="Unassembled WGS sequence"/>
</dbReference>
<evidence type="ECO:0000313" key="4">
    <source>
        <dbReference type="Proteomes" id="UP001596353"/>
    </source>
</evidence>
<evidence type="ECO:0000256" key="2">
    <source>
        <dbReference type="SAM" id="SignalP"/>
    </source>
</evidence>
<reference evidence="4" key="1">
    <citation type="journal article" date="2019" name="Int. J. Syst. Evol. Microbiol.">
        <title>The Global Catalogue of Microorganisms (GCM) 10K type strain sequencing project: providing services to taxonomists for standard genome sequencing and annotation.</title>
        <authorList>
            <consortium name="The Broad Institute Genomics Platform"/>
            <consortium name="The Broad Institute Genome Sequencing Center for Infectious Disease"/>
            <person name="Wu L."/>
            <person name="Ma J."/>
        </authorList>
    </citation>
    <scope>NUCLEOTIDE SEQUENCE [LARGE SCALE GENOMIC DNA]</scope>
    <source>
        <strain evidence="4">CCUG 66188</strain>
    </source>
</reference>
<protein>
    <submittedName>
        <fullName evidence="3">Uncharacterized protein</fullName>
    </submittedName>
</protein>
<sequence length="252" mass="27463">MGSIALLALLSGLLLTATLSSDDDDTPIDTPEEPETPVDPDDPDTPVDPEEPETPPDTGATFDATEQGVQIELGEDETGSLAVIYYTDTEDTGNPDDYLQVDEARFYLVPEGVDWSSASWETQFDIPGGTVTADRRAGTNWRISKKKTASNCWVWSICSGSLMSAKTPPTASERSPPMRLLPDTTLRPIPTATNWSLSCRRITWSPAKACRNCRCLKIQPGRKKPTGSLPMPMASPSMARMATTFLKQTMTM</sequence>
<dbReference type="EMBL" id="JBHSWG010000001">
    <property type="protein sequence ID" value="MFC6760610.1"/>
    <property type="molecule type" value="Genomic_DNA"/>
</dbReference>
<evidence type="ECO:0000313" key="3">
    <source>
        <dbReference type="EMBL" id="MFC6760610.1"/>
    </source>
</evidence>
<evidence type="ECO:0000256" key="1">
    <source>
        <dbReference type="SAM" id="MobiDB-lite"/>
    </source>
</evidence>
<name>A0ABW2B4E5_9RHOB</name>
<feature type="signal peptide" evidence="2">
    <location>
        <begin position="1"/>
        <end position="21"/>
    </location>
</feature>
<gene>
    <name evidence="3" type="ORF">ACFQFQ_15690</name>
</gene>
<accession>A0ABW2B4E5</accession>
<feature type="chain" id="PRO_5045968025" evidence="2">
    <location>
        <begin position="22"/>
        <end position="252"/>
    </location>
</feature>
<feature type="region of interest" description="Disordered" evidence="1">
    <location>
        <begin position="166"/>
        <end position="185"/>
    </location>
</feature>